<dbReference type="Pfam" id="PF01817">
    <property type="entry name" value="CM_2"/>
    <property type="match status" value="1"/>
</dbReference>
<evidence type="ECO:0000256" key="1">
    <source>
        <dbReference type="ARBA" id="ARBA00000824"/>
    </source>
</evidence>
<keyword evidence="6" id="KW-0028">Amino-acid biosynthesis</keyword>
<name>A0A7S0X6U6_9CHLO</name>
<dbReference type="GO" id="GO:0009073">
    <property type="term" value="P:aromatic amino acid family biosynthetic process"/>
    <property type="evidence" value="ECO:0007669"/>
    <property type="project" value="InterPro"/>
</dbReference>
<evidence type="ECO:0000256" key="3">
    <source>
        <dbReference type="ARBA" id="ARBA00004817"/>
    </source>
</evidence>
<evidence type="ECO:0000256" key="2">
    <source>
        <dbReference type="ARBA" id="ARBA00004496"/>
    </source>
</evidence>
<proteinExistence type="predicted"/>
<organism evidence="11">
    <name type="scientific">Mantoniella antarctica</name>
    <dbReference type="NCBI Taxonomy" id="81844"/>
    <lineage>
        <taxon>Eukaryota</taxon>
        <taxon>Viridiplantae</taxon>
        <taxon>Chlorophyta</taxon>
        <taxon>Mamiellophyceae</taxon>
        <taxon>Mamiellales</taxon>
        <taxon>Mamiellaceae</taxon>
        <taxon>Mantoniella</taxon>
    </lineage>
</organism>
<keyword evidence="8" id="KW-0413">Isomerase</keyword>
<evidence type="ECO:0000313" key="11">
    <source>
        <dbReference type="EMBL" id="CAD8705245.1"/>
    </source>
</evidence>
<feature type="region of interest" description="Disordered" evidence="9">
    <location>
        <begin position="18"/>
        <end position="87"/>
    </location>
</feature>
<feature type="compositionally biased region" description="Low complexity" evidence="9">
    <location>
        <begin position="53"/>
        <end position="78"/>
    </location>
</feature>
<evidence type="ECO:0000256" key="7">
    <source>
        <dbReference type="ARBA" id="ARBA00023141"/>
    </source>
</evidence>
<dbReference type="Gene3D" id="1.10.590.10">
    <property type="entry name" value="Chorismate mutase, AroQ class superfamily, eukaryotic"/>
    <property type="match status" value="1"/>
</dbReference>
<evidence type="ECO:0000259" key="10">
    <source>
        <dbReference type="Pfam" id="PF01817"/>
    </source>
</evidence>
<reference evidence="11" key="1">
    <citation type="submission" date="2021-01" db="EMBL/GenBank/DDBJ databases">
        <authorList>
            <person name="Corre E."/>
            <person name="Pelletier E."/>
            <person name="Niang G."/>
            <person name="Scheremetjew M."/>
            <person name="Finn R."/>
            <person name="Kale V."/>
            <person name="Holt S."/>
            <person name="Cochrane G."/>
            <person name="Meng A."/>
            <person name="Brown T."/>
            <person name="Cohen L."/>
        </authorList>
    </citation>
    <scope>NUCLEOTIDE SEQUENCE</scope>
    <source>
        <strain evidence="11">SL-175</strain>
    </source>
</reference>
<keyword evidence="5" id="KW-0963">Cytoplasm</keyword>
<dbReference type="EMBL" id="HBFC01013615">
    <property type="protein sequence ID" value="CAD8705245.1"/>
    <property type="molecule type" value="Transcribed_RNA"/>
</dbReference>
<dbReference type="PROSITE" id="PS51169">
    <property type="entry name" value="CHORISMATE_MUT_3"/>
    <property type="match status" value="1"/>
</dbReference>
<evidence type="ECO:0000256" key="8">
    <source>
        <dbReference type="ARBA" id="ARBA00023235"/>
    </source>
</evidence>
<dbReference type="InterPro" id="IPR002701">
    <property type="entry name" value="CM_II_prokaryot"/>
</dbReference>
<sequence>MAIETSCAPVLNTASCGQHLGGTRAGHRSRRHGGSGIYAMGRGVADHRRGHPGTSTTAAGALSGANRPSTPDAAPADTADADTIRRNGMSIDESDRLSLDNIRASLIRQEDSIIFGLIERAQYLCNAPVYEPGGVEVPCFKLDGTRACMLEFMLRENEQVGGKIRRYTSPDEHAFYPDDLPLLVIGAMSYANPLAPAADAININDRIMDMYVKNIVPALCRAGDDFNYGSAGLADVNCLQTISKRIHYGKFVAESKFLARTEEFSALIRAQDAAGLMDLLTFKAVEDRVVRRVTNKAATYGQDISEELPDAIAARLTGEGTNVKIEYKVAPERVGELYYKWIMPMTKDVQVEYLLRRLDHM</sequence>
<dbReference type="UniPathway" id="UPA00120">
    <property type="reaction ID" value="UER00203"/>
</dbReference>
<comment type="catalytic activity">
    <reaction evidence="1">
        <text>chorismate = prephenate</text>
        <dbReference type="Rhea" id="RHEA:13897"/>
        <dbReference type="ChEBI" id="CHEBI:29748"/>
        <dbReference type="ChEBI" id="CHEBI:29934"/>
        <dbReference type="EC" id="5.4.99.5"/>
    </reaction>
</comment>
<dbReference type="GO" id="GO:0005737">
    <property type="term" value="C:cytoplasm"/>
    <property type="evidence" value="ECO:0007669"/>
    <property type="project" value="UniProtKB-SubCell"/>
</dbReference>
<dbReference type="InterPro" id="IPR008238">
    <property type="entry name" value="Chorismate_mutase_AroQ_euk"/>
</dbReference>
<gene>
    <name evidence="11" type="ORF">MANT1106_LOCUS7928</name>
</gene>
<dbReference type="GO" id="GO:0046417">
    <property type="term" value="P:chorismate metabolic process"/>
    <property type="evidence" value="ECO:0007669"/>
    <property type="project" value="InterPro"/>
</dbReference>
<comment type="pathway">
    <text evidence="3">Metabolic intermediate biosynthesis; prephenate biosynthesis; prephenate from chorismate: step 1/1.</text>
</comment>
<dbReference type="InterPro" id="IPR037039">
    <property type="entry name" value="CM_AroQ_sf_eucaryotic"/>
</dbReference>
<dbReference type="AlphaFoldDB" id="A0A7S0X6U6"/>
<keyword evidence="7" id="KW-0057">Aromatic amino acid biosynthesis</keyword>
<evidence type="ECO:0000256" key="9">
    <source>
        <dbReference type="SAM" id="MobiDB-lite"/>
    </source>
</evidence>
<dbReference type="EC" id="5.4.99.5" evidence="4"/>
<evidence type="ECO:0000256" key="5">
    <source>
        <dbReference type="ARBA" id="ARBA00022490"/>
    </source>
</evidence>
<evidence type="ECO:0000256" key="4">
    <source>
        <dbReference type="ARBA" id="ARBA00012404"/>
    </source>
</evidence>
<dbReference type="PANTHER" id="PTHR21145">
    <property type="entry name" value="CHORISMATE MUTASE"/>
    <property type="match status" value="1"/>
</dbReference>
<comment type="subcellular location">
    <subcellularLocation>
        <location evidence="2">Cytoplasm</location>
    </subcellularLocation>
</comment>
<dbReference type="SUPFAM" id="SSF48600">
    <property type="entry name" value="Chorismate mutase II"/>
    <property type="match status" value="1"/>
</dbReference>
<evidence type="ECO:0000256" key="6">
    <source>
        <dbReference type="ARBA" id="ARBA00022605"/>
    </source>
</evidence>
<dbReference type="GO" id="GO:0004106">
    <property type="term" value="F:chorismate mutase activity"/>
    <property type="evidence" value="ECO:0007669"/>
    <property type="project" value="UniProtKB-EC"/>
</dbReference>
<feature type="domain" description="Chorismate mutase" evidence="10">
    <location>
        <begin position="235"/>
        <end position="350"/>
    </location>
</feature>
<protein>
    <recommendedName>
        <fullName evidence="4">chorismate mutase</fullName>
        <ecNumber evidence="4">5.4.99.5</ecNumber>
    </recommendedName>
</protein>
<accession>A0A7S0X6U6</accession>
<dbReference type="NCBIfam" id="TIGR01802">
    <property type="entry name" value="CM_pl-yst"/>
    <property type="match status" value="1"/>
</dbReference>
<dbReference type="PANTHER" id="PTHR21145:SF12">
    <property type="entry name" value="CHORISMATE MUTASE"/>
    <property type="match status" value="1"/>
</dbReference>
<dbReference type="InterPro" id="IPR036263">
    <property type="entry name" value="Chorismate_II_sf"/>
</dbReference>